<gene>
    <name evidence="2" type="ORF">C2845_PM01G32510</name>
</gene>
<feature type="region of interest" description="Disordered" evidence="1">
    <location>
        <begin position="33"/>
        <end position="52"/>
    </location>
</feature>
<protein>
    <submittedName>
        <fullName evidence="2">tRNA/rRNA methyltransferase YsgA-like</fullName>
    </submittedName>
</protein>
<dbReference type="EMBL" id="PQIB02000001">
    <property type="protein sequence ID" value="RLN40786.1"/>
    <property type="molecule type" value="Genomic_DNA"/>
</dbReference>
<name>A0A3L6TMF0_PANMI</name>
<dbReference type="Proteomes" id="UP000275267">
    <property type="component" value="Unassembled WGS sequence"/>
</dbReference>
<proteinExistence type="predicted"/>
<organism evidence="2 3">
    <name type="scientific">Panicum miliaceum</name>
    <name type="common">Proso millet</name>
    <name type="synonym">Broomcorn millet</name>
    <dbReference type="NCBI Taxonomy" id="4540"/>
    <lineage>
        <taxon>Eukaryota</taxon>
        <taxon>Viridiplantae</taxon>
        <taxon>Streptophyta</taxon>
        <taxon>Embryophyta</taxon>
        <taxon>Tracheophyta</taxon>
        <taxon>Spermatophyta</taxon>
        <taxon>Magnoliopsida</taxon>
        <taxon>Liliopsida</taxon>
        <taxon>Poales</taxon>
        <taxon>Poaceae</taxon>
        <taxon>PACMAD clade</taxon>
        <taxon>Panicoideae</taxon>
        <taxon>Panicodae</taxon>
        <taxon>Paniceae</taxon>
        <taxon>Panicinae</taxon>
        <taxon>Panicum</taxon>
        <taxon>Panicum sect. Panicum</taxon>
    </lineage>
</organism>
<evidence type="ECO:0000256" key="1">
    <source>
        <dbReference type="SAM" id="MobiDB-lite"/>
    </source>
</evidence>
<keyword evidence="3" id="KW-1185">Reference proteome</keyword>
<evidence type="ECO:0000313" key="3">
    <source>
        <dbReference type="Proteomes" id="UP000275267"/>
    </source>
</evidence>
<reference evidence="3" key="1">
    <citation type="journal article" date="2019" name="Nat. Commun.">
        <title>The genome of broomcorn millet.</title>
        <authorList>
            <person name="Zou C."/>
            <person name="Miki D."/>
            <person name="Li D."/>
            <person name="Tang Q."/>
            <person name="Xiao L."/>
            <person name="Rajput S."/>
            <person name="Deng P."/>
            <person name="Jia W."/>
            <person name="Huang R."/>
            <person name="Zhang M."/>
            <person name="Sun Y."/>
            <person name="Hu J."/>
            <person name="Fu X."/>
            <person name="Schnable P.S."/>
            <person name="Li F."/>
            <person name="Zhang H."/>
            <person name="Feng B."/>
            <person name="Zhu X."/>
            <person name="Liu R."/>
            <person name="Schnable J.C."/>
            <person name="Zhu J.-K."/>
            <person name="Zhang H."/>
        </authorList>
    </citation>
    <scope>NUCLEOTIDE SEQUENCE [LARGE SCALE GENOMIC DNA]</scope>
</reference>
<accession>A0A3L6TMF0</accession>
<evidence type="ECO:0000313" key="2">
    <source>
        <dbReference type="EMBL" id="RLN40786.1"/>
    </source>
</evidence>
<dbReference type="STRING" id="4540.A0A3L6TMF0"/>
<dbReference type="GO" id="GO:0008168">
    <property type="term" value="F:methyltransferase activity"/>
    <property type="evidence" value="ECO:0007669"/>
    <property type="project" value="UniProtKB-KW"/>
</dbReference>
<dbReference type="AlphaFoldDB" id="A0A3L6TMF0"/>
<sequence>MAKQMLRDRLLISNPVILTVVQMGNLSPCADKMGAKPTRPRGKSTNGACHTTPPARPLATAMLLQARAPPPPLAANYSPSPERALHLRSKSSSRAVIATASAAAKPAAAASSRGGQRRKQVASVANPLVKHCVKLRLSAAYRCSCRRLLLVGLAPILYSPRFQALATSDPSREASRPSPVLRPLASGRCVGLSSTPSITCFSWTAWRSRRCCASSPAMSCLSAPR</sequence>
<comment type="caution">
    <text evidence="2">The sequence shown here is derived from an EMBL/GenBank/DDBJ whole genome shotgun (WGS) entry which is preliminary data.</text>
</comment>
<dbReference type="GO" id="GO:0032259">
    <property type="term" value="P:methylation"/>
    <property type="evidence" value="ECO:0007669"/>
    <property type="project" value="UniProtKB-KW"/>
</dbReference>